<dbReference type="SUPFAM" id="SSF81901">
    <property type="entry name" value="HCP-like"/>
    <property type="match status" value="2"/>
</dbReference>
<proteinExistence type="inferred from homology"/>
<dbReference type="Gene3D" id="1.25.40.10">
    <property type="entry name" value="Tetratricopeptide repeat domain"/>
    <property type="match status" value="1"/>
</dbReference>
<reference evidence="2 3" key="1">
    <citation type="submission" date="2024-04" db="EMBL/GenBank/DDBJ databases">
        <title>Tritrichomonas musculus Genome.</title>
        <authorList>
            <person name="Alves-Ferreira E."/>
            <person name="Grigg M."/>
            <person name="Lorenzi H."/>
            <person name="Galac M."/>
        </authorList>
    </citation>
    <scope>NUCLEOTIDE SEQUENCE [LARGE SCALE GENOMIC DNA]</scope>
    <source>
        <strain evidence="2 3">EAF2021</strain>
    </source>
</reference>
<organism evidence="2 3">
    <name type="scientific">Tritrichomonas musculus</name>
    <dbReference type="NCBI Taxonomy" id="1915356"/>
    <lineage>
        <taxon>Eukaryota</taxon>
        <taxon>Metamonada</taxon>
        <taxon>Parabasalia</taxon>
        <taxon>Tritrichomonadida</taxon>
        <taxon>Tritrichomonadidae</taxon>
        <taxon>Tritrichomonas</taxon>
    </lineage>
</organism>
<evidence type="ECO:0008006" key="4">
    <source>
        <dbReference type="Google" id="ProtNLM"/>
    </source>
</evidence>
<sequence>MESILYPINEYQNLKQQCQELVQEAEGGNNNSLVSVAKNLIYGENSFPKNVQLGIKYLNNGIMNNNVECMEIYGKILLEGDDGVPKDEEKAIEILTKAAEEFNSNISKVLIVKNIMSKGIQGEIVNYVLAKRYAKEASDNGNAEACVLYGKLCMKQLTNKYGTIKQNFEETFEYLKLAYEQGYPDGIAYYAYFLEFPHGLFIPDIKRAVALTKIACDKGSEFAIFRHGVHNLNGICMPVDTREGWRLINIAKDKDVPGAYFFYGLANYYGTYDMPKNEGDGLKNIKISALKGNLEGLHKYAYLADQYPEEIDVNKIKKKLIEEGYIFSEEEHRDFGSDADICYEAAVQLDKKNYDDAFKMLNKGISKNYIHCLSLYADALTTALNKPLEGKEMYKKAANFCCLSSMKEYVDYAERGKFGQINPDEVNPYKEILEIYKDFV</sequence>
<accession>A0ABR2L1G2</accession>
<dbReference type="PANTHER" id="PTHR11102">
    <property type="entry name" value="SEL-1-LIKE PROTEIN"/>
    <property type="match status" value="1"/>
</dbReference>
<evidence type="ECO:0000256" key="1">
    <source>
        <dbReference type="ARBA" id="ARBA00038101"/>
    </source>
</evidence>
<protein>
    <recommendedName>
        <fullName evidence="4">Sel1 repeat protein</fullName>
    </recommendedName>
</protein>
<dbReference type="InterPro" id="IPR011990">
    <property type="entry name" value="TPR-like_helical_dom_sf"/>
</dbReference>
<name>A0ABR2L1G2_9EUKA</name>
<dbReference type="InterPro" id="IPR006597">
    <property type="entry name" value="Sel1-like"/>
</dbReference>
<evidence type="ECO:0000313" key="2">
    <source>
        <dbReference type="EMBL" id="KAK8897191.1"/>
    </source>
</evidence>
<comment type="caution">
    <text evidence="2">The sequence shown here is derived from an EMBL/GenBank/DDBJ whole genome shotgun (WGS) entry which is preliminary data.</text>
</comment>
<gene>
    <name evidence="2" type="ORF">M9Y10_015127</name>
</gene>
<dbReference type="SMART" id="SM00671">
    <property type="entry name" value="SEL1"/>
    <property type="match status" value="5"/>
</dbReference>
<comment type="similarity">
    <text evidence="1">Belongs to the sel-1 family.</text>
</comment>
<dbReference type="Proteomes" id="UP001470230">
    <property type="component" value="Unassembled WGS sequence"/>
</dbReference>
<dbReference type="InterPro" id="IPR050767">
    <property type="entry name" value="Sel1_AlgK"/>
</dbReference>
<dbReference type="Pfam" id="PF08238">
    <property type="entry name" value="Sel1"/>
    <property type="match status" value="6"/>
</dbReference>
<dbReference type="PANTHER" id="PTHR11102:SF160">
    <property type="entry name" value="ERAD-ASSOCIATED E3 UBIQUITIN-PROTEIN LIGASE COMPONENT HRD3"/>
    <property type="match status" value="1"/>
</dbReference>
<keyword evidence="3" id="KW-1185">Reference proteome</keyword>
<dbReference type="EMBL" id="JAPFFF010000002">
    <property type="protein sequence ID" value="KAK8897191.1"/>
    <property type="molecule type" value="Genomic_DNA"/>
</dbReference>
<evidence type="ECO:0000313" key="3">
    <source>
        <dbReference type="Proteomes" id="UP001470230"/>
    </source>
</evidence>